<evidence type="ECO:0000313" key="2">
    <source>
        <dbReference type="Proteomes" id="UP000177605"/>
    </source>
</evidence>
<accession>A0A1F8F2U3</accession>
<sequence>MNSPDLHKLVGNTWEEVQNFSPPAGLQKLEEGVGDTDQLTVRDVLAAYGYTYNGIPDHGSPDLFNALDSLMEQFRPGLCTALSLSPETTVEKIMIQAGMFSKNREEFEAKMREYAAIRLPWSMWPLFVDLELMRFQITGQD</sequence>
<evidence type="ECO:0000313" key="1">
    <source>
        <dbReference type="EMBL" id="OGN07443.1"/>
    </source>
</evidence>
<reference evidence="1 2" key="1">
    <citation type="journal article" date="2016" name="Nat. Commun.">
        <title>Thousands of microbial genomes shed light on interconnected biogeochemical processes in an aquifer system.</title>
        <authorList>
            <person name="Anantharaman K."/>
            <person name="Brown C.T."/>
            <person name="Hug L.A."/>
            <person name="Sharon I."/>
            <person name="Castelle C.J."/>
            <person name="Probst A.J."/>
            <person name="Thomas B.C."/>
            <person name="Singh A."/>
            <person name="Wilkins M.J."/>
            <person name="Karaoz U."/>
            <person name="Brodie E.L."/>
            <person name="Williams K.H."/>
            <person name="Hubbard S.S."/>
            <person name="Banfield J.F."/>
        </authorList>
    </citation>
    <scope>NUCLEOTIDE SEQUENCE [LARGE SCALE GENOMIC DNA]</scope>
</reference>
<proteinExistence type="predicted"/>
<organism evidence="1 2">
    <name type="scientific">Candidatus Yanofskybacteria bacterium RIFCSPHIGHO2_01_FULL_48_25b</name>
    <dbReference type="NCBI Taxonomy" id="1802672"/>
    <lineage>
        <taxon>Bacteria</taxon>
        <taxon>Candidatus Yanofskyibacteriota</taxon>
    </lineage>
</organism>
<dbReference type="EMBL" id="MGJM01000001">
    <property type="protein sequence ID" value="OGN07443.1"/>
    <property type="molecule type" value="Genomic_DNA"/>
</dbReference>
<dbReference type="AlphaFoldDB" id="A0A1F8F2U3"/>
<protein>
    <submittedName>
        <fullName evidence="1">Uncharacterized protein</fullName>
    </submittedName>
</protein>
<dbReference type="Proteomes" id="UP000177605">
    <property type="component" value="Unassembled WGS sequence"/>
</dbReference>
<gene>
    <name evidence="1" type="ORF">A2669_01860</name>
</gene>
<comment type="caution">
    <text evidence="1">The sequence shown here is derived from an EMBL/GenBank/DDBJ whole genome shotgun (WGS) entry which is preliminary data.</text>
</comment>
<name>A0A1F8F2U3_9BACT</name>